<dbReference type="PROSITE" id="PS00108">
    <property type="entry name" value="PROTEIN_KINASE_ST"/>
    <property type="match status" value="1"/>
</dbReference>
<organism evidence="7 8">
    <name type="scientific">Pendulispora albinea</name>
    <dbReference type="NCBI Taxonomy" id="2741071"/>
    <lineage>
        <taxon>Bacteria</taxon>
        <taxon>Pseudomonadati</taxon>
        <taxon>Myxococcota</taxon>
        <taxon>Myxococcia</taxon>
        <taxon>Myxococcales</taxon>
        <taxon>Sorangiineae</taxon>
        <taxon>Pendulisporaceae</taxon>
        <taxon>Pendulispora</taxon>
    </lineage>
</organism>
<evidence type="ECO:0000256" key="1">
    <source>
        <dbReference type="ARBA" id="ARBA00022679"/>
    </source>
</evidence>
<dbReference type="PANTHER" id="PTHR43289:SF34">
    <property type="entry name" value="SERINE_THREONINE-PROTEIN KINASE YBDM-RELATED"/>
    <property type="match status" value="1"/>
</dbReference>
<evidence type="ECO:0000256" key="2">
    <source>
        <dbReference type="ARBA" id="ARBA00022741"/>
    </source>
</evidence>
<evidence type="ECO:0000313" key="8">
    <source>
        <dbReference type="Proteomes" id="UP001370348"/>
    </source>
</evidence>
<gene>
    <name evidence="7" type="ORF">LZC94_03155</name>
</gene>
<dbReference type="Gene3D" id="1.25.40.10">
    <property type="entry name" value="Tetratricopeptide repeat domain"/>
    <property type="match status" value="1"/>
</dbReference>
<feature type="binding site" evidence="5">
    <location>
        <position position="172"/>
    </location>
    <ligand>
        <name>ATP</name>
        <dbReference type="ChEBI" id="CHEBI:30616"/>
    </ligand>
</feature>
<evidence type="ECO:0000256" key="3">
    <source>
        <dbReference type="ARBA" id="ARBA00022777"/>
    </source>
</evidence>
<dbReference type="GO" id="GO:0016301">
    <property type="term" value="F:kinase activity"/>
    <property type="evidence" value="ECO:0007669"/>
    <property type="project" value="UniProtKB-KW"/>
</dbReference>
<accession>A0ABZ2LZX8</accession>
<evidence type="ECO:0000313" key="7">
    <source>
        <dbReference type="EMBL" id="WXB16277.1"/>
    </source>
</evidence>
<dbReference type="SUPFAM" id="SSF48452">
    <property type="entry name" value="TPR-like"/>
    <property type="match status" value="1"/>
</dbReference>
<dbReference type="PROSITE" id="PS50011">
    <property type="entry name" value="PROTEIN_KINASE_DOM"/>
    <property type="match status" value="1"/>
</dbReference>
<dbReference type="InterPro" id="IPR000719">
    <property type="entry name" value="Prot_kinase_dom"/>
</dbReference>
<sequence length="945" mass="104044">MTRSHECPGDASDAAADFSGDTFKVGARVLQHFLLEELLDRRDGWSLFLADNEARSDLVLLAIAISADALAKCLEGPAHGAIVSQTEVGCWHVAEVALDEAHLWLYREKLLRTPKPTIHPTLRSASRPMERQLADGVVFNGRYQIGKLLGRGGMGEVYCAEDRTFQRRVAVKVVRVDTSSESGDHEQAKRRLLNEARVVSALKHPHIVEIYDAGECDGLPYLALELCGDGSNLRNVMKGDASEKDRMLWLCQIAEALAYAHEHGIVHRDVKPENVLLTNDKSVKVADFGIAKALRSERPQEDTTFGIVGTPRYMAPEQLIGRRPDARVDQFAWGVVAYELLTGVHPHEKELALLRSGDSTTIAPALPPHLRRVLTRATAANPAARYPNFRKLLMDLHRPPRAVDYRWIAVGFALLAGIGALGYSASRSTKSDHGSVAPPPPSSLLPVSAALHGSEADGLLEQGIQLWADGSSGRARALFARVAAREPNHARAHLLALMASERIDVSMLDVARAAFALRAQLGPPEAALLDALRPLIDEPPDVATSTRRIEELGQQYPNDRLVRLARAQHDLRAREPRRALDLAASMGSSPAGFWLGAAARLQLGEVVEGRKLLEQCIESSPSAIDCLEWLTILEANDGRCEVAEKTARKLIVRDTTNPLPYTLLAYVVLARTQSIDATRGILQARIERAPPEQRRELEASLEHLLHLYEGDFAAAYRDLSVWQSSSAESSDAFRRGFSFIVRIELDLELGRVEEARRAASEFAHRSEAWLTNDVLDTRIETARLLYATKQISRSEFRVARAEAAAKQIERGAYLSSPGNWWFDDYVQGALDATDAAEAIAAMPADPVIDLLVRDAGVDARLGHVYLLAGRLDDAIVLLKRAASSCTILEKPLDYVHGLLWLGEALEKKGNHAEACNMYAKVVERWGREPRSITVRRARALLSPCP</sequence>
<dbReference type="SUPFAM" id="SSF56112">
    <property type="entry name" value="Protein kinase-like (PK-like)"/>
    <property type="match status" value="1"/>
</dbReference>
<reference evidence="7 8" key="1">
    <citation type="submission" date="2021-12" db="EMBL/GenBank/DDBJ databases">
        <title>Discovery of the Pendulisporaceae a myxobacterial family with distinct sporulation behavior and unique specialized metabolism.</title>
        <authorList>
            <person name="Garcia R."/>
            <person name="Popoff A."/>
            <person name="Bader C.D."/>
            <person name="Loehr J."/>
            <person name="Walesch S."/>
            <person name="Walt C."/>
            <person name="Boldt J."/>
            <person name="Bunk B."/>
            <person name="Haeckl F.J.F.P.J."/>
            <person name="Gunesch A.P."/>
            <person name="Birkelbach J."/>
            <person name="Nuebel U."/>
            <person name="Pietschmann T."/>
            <person name="Bach T."/>
            <person name="Mueller R."/>
        </authorList>
    </citation>
    <scope>NUCLEOTIDE SEQUENCE [LARGE SCALE GENOMIC DNA]</scope>
    <source>
        <strain evidence="7 8">MSr11954</strain>
    </source>
</reference>
<dbReference type="RefSeq" id="WP_394825902.1">
    <property type="nucleotide sequence ID" value="NZ_CP089984.1"/>
</dbReference>
<dbReference type="EMBL" id="CP089984">
    <property type="protein sequence ID" value="WXB16277.1"/>
    <property type="molecule type" value="Genomic_DNA"/>
</dbReference>
<keyword evidence="1" id="KW-0808">Transferase</keyword>
<keyword evidence="3 7" id="KW-0418">Kinase</keyword>
<evidence type="ECO:0000259" key="6">
    <source>
        <dbReference type="PROSITE" id="PS50011"/>
    </source>
</evidence>
<feature type="domain" description="Protein kinase" evidence="6">
    <location>
        <begin position="143"/>
        <end position="408"/>
    </location>
</feature>
<dbReference type="Proteomes" id="UP001370348">
    <property type="component" value="Chromosome"/>
</dbReference>
<dbReference type="InterPro" id="IPR008271">
    <property type="entry name" value="Ser/Thr_kinase_AS"/>
</dbReference>
<dbReference type="Pfam" id="PF13174">
    <property type="entry name" value="TPR_6"/>
    <property type="match status" value="1"/>
</dbReference>
<dbReference type="InterPro" id="IPR011009">
    <property type="entry name" value="Kinase-like_dom_sf"/>
</dbReference>
<dbReference type="InterPro" id="IPR017441">
    <property type="entry name" value="Protein_kinase_ATP_BS"/>
</dbReference>
<dbReference type="Gene3D" id="3.30.200.20">
    <property type="entry name" value="Phosphorylase Kinase, domain 1"/>
    <property type="match status" value="1"/>
</dbReference>
<dbReference type="InterPro" id="IPR011990">
    <property type="entry name" value="TPR-like_helical_dom_sf"/>
</dbReference>
<dbReference type="PANTHER" id="PTHR43289">
    <property type="entry name" value="MITOGEN-ACTIVATED PROTEIN KINASE KINASE KINASE 20-RELATED"/>
    <property type="match status" value="1"/>
</dbReference>
<dbReference type="CDD" id="cd14014">
    <property type="entry name" value="STKc_PknB_like"/>
    <property type="match status" value="1"/>
</dbReference>
<evidence type="ECO:0000256" key="5">
    <source>
        <dbReference type="PROSITE-ProRule" id="PRU10141"/>
    </source>
</evidence>
<name>A0ABZ2LZX8_9BACT</name>
<evidence type="ECO:0000256" key="4">
    <source>
        <dbReference type="ARBA" id="ARBA00022840"/>
    </source>
</evidence>
<dbReference type="SMART" id="SM00220">
    <property type="entry name" value="S_TKc"/>
    <property type="match status" value="1"/>
</dbReference>
<protein>
    <submittedName>
        <fullName evidence="7">Protein kinase</fullName>
    </submittedName>
</protein>
<proteinExistence type="predicted"/>
<dbReference type="Gene3D" id="1.10.510.10">
    <property type="entry name" value="Transferase(Phosphotransferase) domain 1"/>
    <property type="match status" value="1"/>
</dbReference>
<dbReference type="InterPro" id="IPR019734">
    <property type="entry name" value="TPR_rpt"/>
</dbReference>
<keyword evidence="2 5" id="KW-0547">Nucleotide-binding</keyword>
<keyword evidence="8" id="KW-1185">Reference proteome</keyword>
<dbReference type="PROSITE" id="PS00107">
    <property type="entry name" value="PROTEIN_KINASE_ATP"/>
    <property type="match status" value="1"/>
</dbReference>
<dbReference type="Pfam" id="PF00069">
    <property type="entry name" value="Pkinase"/>
    <property type="match status" value="1"/>
</dbReference>
<keyword evidence="4 5" id="KW-0067">ATP-binding</keyword>